<dbReference type="EMBL" id="JBEHCU010009932">
    <property type="protein sequence ID" value="KAL1379021.1"/>
    <property type="molecule type" value="Genomic_DNA"/>
</dbReference>
<keyword evidence="1" id="KW-0472">Membrane</keyword>
<keyword evidence="1" id="KW-1133">Transmembrane helix</keyword>
<sequence>MFGSSPDSTTTTTYIPILVAILIAATVGLIIKEMQLGKLSPAGNGRGINLPDMPSTRPPVGVIQAGSGVFPLDGQQNDGHKHPIIETVQTVTAYAGNFLTEPARESRICT</sequence>
<accession>A0ABD1CRL5</accession>
<protein>
    <submittedName>
        <fullName evidence="2">Uncharacterized protein</fullName>
    </submittedName>
</protein>
<evidence type="ECO:0000256" key="1">
    <source>
        <dbReference type="SAM" id="Phobius"/>
    </source>
</evidence>
<dbReference type="AlphaFoldDB" id="A0ABD1CRL5"/>
<organism evidence="2 3">
    <name type="scientific">Culex pipiens pipiens</name>
    <name type="common">Northern house mosquito</name>
    <dbReference type="NCBI Taxonomy" id="38569"/>
    <lineage>
        <taxon>Eukaryota</taxon>
        <taxon>Metazoa</taxon>
        <taxon>Ecdysozoa</taxon>
        <taxon>Arthropoda</taxon>
        <taxon>Hexapoda</taxon>
        <taxon>Insecta</taxon>
        <taxon>Pterygota</taxon>
        <taxon>Neoptera</taxon>
        <taxon>Endopterygota</taxon>
        <taxon>Diptera</taxon>
        <taxon>Nematocera</taxon>
        <taxon>Culicoidea</taxon>
        <taxon>Culicidae</taxon>
        <taxon>Culicinae</taxon>
        <taxon>Culicini</taxon>
        <taxon>Culex</taxon>
        <taxon>Culex</taxon>
    </lineage>
</organism>
<dbReference type="Proteomes" id="UP001562425">
    <property type="component" value="Unassembled WGS sequence"/>
</dbReference>
<name>A0ABD1CRL5_CULPP</name>
<gene>
    <name evidence="2" type="ORF">pipiens_015205</name>
</gene>
<reference evidence="2 3" key="1">
    <citation type="submission" date="2024-05" db="EMBL/GenBank/DDBJ databases">
        <title>Culex pipiens pipiens assembly and annotation.</title>
        <authorList>
            <person name="Alout H."/>
            <person name="Durand T."/>
        </authorList>
    </citation>
    <scope>NUCLEOTIDE SEQUENCE [LARGE SCALE GENOMIC DNA]</scope>
    <source>
        <strain evidence="2">HA-2024</strain>
        <tissue evidence="2">Whole body</tissue>
    </source>
</reference>
<comment type="caution">
    <text evidence="2">The sequence shown here is derived from an EMBL/GenBank/DDBJ whole genome shotgun (WGS) entry which is preliminary data.</text>
</comment>
<feature type="transmembrane region" description="Helical" evidence="1">
    <location>
        <begin position="12"/>
        <end position="31"/>
    </location>
</feature>
<proteinExistence type="predicted"/>
<evidence type="ECO:0000313" key="2">
    <source>
        <dbReference type="EMBL" id="KAL1379021.1"/>
    </source>
</evidence>
<evidence type="ECO:0000313" key="3">
    <source>
        <dbReference type="Proteomes" id="UP001562425"/>
    </source>
</evidence>
<keyword evidence="3" id="KW-1185">Reference proteome</keyword>
<keyword evidence="1" id="KW-0812">Transmembrane</keyword>